<evidence type="ECO:0000256" key="1">
    <source>
        <dbReference type="SAM" id="MobiDB-lite"/>
    </source>
</evidence>
<dbReference type="KEGG" id="pca:Pcar_0113"/>
<sequence>MARKKTQKKTAAKSHAFLKALLWSLCFLALLLTLDQLALRLQPTTPVLQELQSSYREFRSRLLGRKPQPPLTIEAVIDRDVTAPVARPIPTPAKKPAKKPVRTVTPQPGVKQAAAQPAAQQYLYVDTDGDLQFADRLEDIPPALRDNAQPLKD</sequence>
<gene>
    <name evidence="2" type="ordered locus">Pcar_0113</name>
</gene>
<feature type="compositionally biased region" description="Low complexity" evidence="1">
    <location>
        <begin position="102"/>
        <end position="115"/>
    </location>
</feature>
<organism evidence="2 3">
    <name type="scientific">Syntrophotalea carbinolica (strain DSM 2380 / NBRC 103641 / GraBd1)</name>
    <name type="common">Pelobacter carbinolicus</name>
    <dbReference type="NCBI Taxonomy" id="338963"/>
    <lineage>
        <taxon>Bacteria</taxon>
        <taxon>Pseudomonadati</taxon>
        <taxon>Thermodesulfobacteriota</taxon>
        <taxon>Desulfuromonadia</taxon>
        <taxon>Desulfuromonadales</taxon>
        <taxon>Syntrophotaleaceae</taxon>
        <taxon>Syntrophotalea</taxon>
    </lineage>
</organism>
<feature type="region of interest" description="Disordered" evidence="1">
    <location>
        <begin position="86"/>
        <end position="115"/>
    </location>
</feature>
<dbReference type="AlphaFoldDB" id="Q3A8B6"/>
<dbReference type="EMBL" id="CP000142">
    <property type="protein sequence ID" value="ABA87376.1"/>
    <property type="molecule type" value="Genomic_DNA"/>
</dbReference>
<accession>Q3A8B6</accession>
<dbReference type="HOGENOM" id="CLU_1711515_0_0_7"/>
<reference evidence="3" key="1">
    <citation type="submission" date="2005-10" db="EMBL/GenBank/DDBJ databases">
        <title>Complete sequence of Pelobacter carbinolicus DSM 2380.</title>
        <authorList>
            <person name="Copeland A."/>
            <person name="Lucas S."/>
            <person name="Lapidus A."/>
            <person name="Barry K."/>
            <person name="Detter J.C."/>
            <person name="Glavina T."/>
            <person name="Hammon N."/>
            <person name="Israni S."/>
            <person name="Pitluck S."/>
            <person name="Chertkov O."/>
            <person name="Schmutz J."/>
            <person name="Larimer F."/>
            <person name="Land M."/>
            <person name="Kyrpides N."/>
            <person name="Ivanova N."/>
            <person name="Richardson P."/>
        </authorList>
    </citation>
    <scope>NUCLEOTIDE SEQUENCE [LARGE SCALE GENOMIC DNA]</scope>
    <source>
        <strain evidence="3">DSM 2380 / NBRC 103641 / GraBd1</strain>
    </source>
</reference>
<proteinExistence type="predicted"/>
<keyword evidence="3" id="KW-1185">Reference proteome</keyword>
<dbReference type="Proteomes" id="UP000002534">
    <property type="component" value="Chromosome"/>
</dbReference>
<name>Q3A8B6_SYNC1</name>
<dbReference type="eggNOG" id="ENOG5033A0J">
    <property type="taxonomic scope" value="Bacteria"/>
</dbReference>
<protein>
    <submittedName>
        <fullName evidence="2">Uncharacterized protein</fullName>
    </submittedName>
</protein>
<dbReference type="RefSeq" id="WP_011339765.1">
    <property type="nucleotide sequence ID" value="NC_007498.2"/>
</dbReference>
<evidence type="ECO:0000313" key="3">
    <source>
        <dbReference type="Proteomes" id="UP000002534"/>
    </source>
</evidence>
<reference evidence="2 3" key="2">
    <citation type="journal article" date="2012" name="BMC Genomics">
        <title>The genome of Pelobacter carbinolicus reveals surprising metabolic capabilities and physiological features.</title>
        <authorList>
            <person name="Aklujkar M."/>
            <person name="Haveman S.A."/>
            <person name="Didonato R.Jr."/>
            <person name="Chertkov O."/>
            <person name="Han C.S."/>
            <person name="Land M.L."/>
            <person name="Brown P."/>
            <person name="Lovley D.R."/>
        </authorList>
    </citation>
    <scope>NUCLEOTIDE SEQUENCE [LARGE SCALE GENOMIC DNA]</scope>
    <source>
        <strain evidence="3">DSM 2380 / NBRC 103641 / GraBd1</strain>
    </source>
</reference>
<evidence type="ECO:0000313" key="2">
    <source>
        <dbReference type="EMBL" id="ABA87376.1"/>
    </source>
</evidence>
<dbReference type="OrthoDB" id="5402193at2"/>